<keyword evidence="11" id="KW-1185">Reference proteome</keyword>
<dbReference type="STRING" id="1184151.AW736_20465"/>
<dbReference type="GO" id="GO:0046316">
    <property type="term" value="F:gluconokinase activity"/>
    <property type="evidence" value="ECO:0007669"/>
    <property type="project" value="UniProtKB-EC"/>
</dbReference>
<comment type="similarity">
    <text evidence="2 9">Belongs to the gluconokinase GntK/GntV family.</text>
</comment>
<evidence type="ECO:0000256" key="1">
    <source>
        <dbReference type="ARBA" id="ARBA00004761"/>
    </source>
</evidence>
<dbReference type="GO" id="GO:0005975">
    <property type="term" value="P:carbohydrate metabolic process"/>
    <property type="evidence" value="ECO:0007669"/>
    <property type="project" value="InterPro"/>
</dbReference>
<dbReference type="Proteomes" id="UP000078486">
    <property type="component" value="Unassembled WGS sequence"/>
</dbReference>
<reference evidence="10 11" key="1">
    <citation type="submission" date="2016-01" db="EMBL/GenBank/DDBJ databases">
        <title>High potential of lignocellulose degradation of a new Verrucomicrobia species.</title>
        <authorList>
            <person name="Wang Y."/>
            <person name="Shi Y."/>
            <person name="Qiu Z."/>
            <person name="Liu S."/>
            <person name="Yang H."/>
        </authorList>
    </citation>
    <scope>NUCLEOTIDE SEQUENCE [LARGE SCALE GENOMIC DNA]</scope>
    <source>
        <strain evidence="10 11">TSB47</strain>
    </source>
</reference>
<keyword evidence="4 9" id="KW-0808">Transferase</keyword>
<comment type="caution">
    <text evidence="10">The sequence shown here is derived from an EMBL/GenBank/DDBJ whole genome shotgun (WGS) entry which is preliminary data.</text>
</comment>
<evidence type="ECO:0000256" key="6">
    <source>
        <dbReference type="ARBA" id="ARBA00022777"/>
    </source>
</evidence>
<accession>A0A178ICZ3</accession>
<dbReference type="InterPro" id="IPR006001">
    <property type="entry name" value="Therm_gnt_kin"/>
</dbReference>
<dbReference type="SUPFAM" id="SSF52540">
    <property type="entry name" value="P-loop containing nucleoside triphosphate hydrolases"/>
    <property type="match status" value="1"/>
</dbReference>
<dbReference type="EC" id="2.7.1.12" evidence="3 9"/>
<protein>
    <recommendedName>
        <fullName evidence="3 9">Gluconokinase</fullName>
        <ecNumber evidence="3 9">2.7.1.12</ecNumber>
    </recommendedName>
</protein>
<evidence type="ECO:0000256" key="2">
    <source>
        <dbReference type="ARBA" id="ARBA00008420"/>
    </source>
</evidence>
<evidence type="ECO:0000256" key="9">
    <source>
        <dbReference type="RuleBase" id="RU363066"/>
    </source>
</evidence>
<evidence type="ECO:0000256" key="4">
    <source>
        <dbReference type="ARBA" id="ARBA00022679"/>
    </source>
</evidence>
<keyword evidence="5 9" id="KW-0547">Nucleotide-binding</keyword>
<dbReference type="InterPro" id="IPR027417">
    <property type="entry name" value="P-loop_NTPase"/>
</dbReference>
<evidence type="ECO:0000256" key="3">
    <source>
        <dbReference type="ARBA" id="ARBA00012054"/>
    </source>
</evidence>
<sequence>MVVLTGVAGCGKTTVGRALADALGWYFEDADAFHSPASIAKMSAGIPLDDADREPWLAAIRARIAECLRDGESTVFACSALRAAYRAALVPAGPSDETRARVRFVFLKGEPGLLRRRLLARRDHFMKTDMLDSQFAALEEPAPGEADIIDAARTVAEITAEIRLRLGA</sequence>
<evidence type="ECO:0000256" key="8">
    <source>
        <dbReference type="ARBA" id="ARBA00048090"/>
    </source>
</evidence>
<dbReference type="AlphaFoldDB" id="A0A178ICZ3"/>
<dbReference type="GO" id="GO:0005737">
    <property type="term" value="C:cytoplasm"/>
    <property type="evidence" value="ECO:0007669"/>
    <property type="project" value="TreeGrafter"/>
</dbReference>
<proteinExistence type="inferred from homology"/>
<dbReference type="PANTHER" id="PTHR43442">
    <property type="entry name" value="GLUCONOKINASE-RELATED"/>
    <property type="match status" value="1"/>
</dbReference>
<organism evidence="10 11">
    <name type="scientific">Termitidicoccus mucosus</name>
    <dbReference type="NCBI Taxonomy" id="1184151"/>
    <lineage>
        <taxon>Bacteria</taxon>
        <taxon>Pseudomonadati</taxon>
        <taxon>Verrucomicrobiota</taxon>
        <taxon>Opitutia</taxon>
        <taxon>Opitutales</taxon>
        <taxon>Opitutaceae</taxon>
        <taxon>Termitidicoccus</taxon>
    </lineage>
</organism>
<comment type="pathway">
    <text evidence="1">Carbohydrate acid metabolism.</text>
</comment>
<evidence type="ECO:0000256" key="7">
    <source>
        <dbReference type="ARBA" id="ARBA00022840"/>
    </source>
</evidence>
<keyword evidence="6 9" id="KW-0418">Kinase</keyword>
<evidence type="ECO:0000313" key="11">
    <source>
        <dbReference type="Proteomes" id="UP000078486"/>
    </source>
</evidence>
<name>A0A178ICZ3_9BACT</name>
<dbReference type="NCBIfam" id="TIGR01313">
    <property type="entry name" value="therm_gnt_kin"/>
    <property type="match status" value="1"/>
</dbReference>
<dbReference type="PANTHER" id="PTHR43442:SF3">
    <property type="entry name" value="GLUCONOKINASE-RELATED"/>
    <property type="match status" value="1"/>
</dbReference>
<evidence type="ECO:0000313" key="10">
    <source>
        <dbReference type="EMBL" id="OAM87850.1"/>
    </source>
</evidence>
<dbReference type="GO" id="GO:0005524">
    <property type="term" value="F:ATP binding"/>
    <property type="evidence" value="ECO:0007669"/>
    <property type="project" value="UniProtKB-KW"/>
</dbReference>
<dbReference type="CDD" id="cd02021">
    <property type="entry name" value="GntK"/>
    <property type="match status" value="1"/>
</dbReference>
<dbReference type="Pfam" id="PF13671">
    <property type="entry name" value="AAA_33"/>
    <property type="match status" value="1"/>
</dbReference>
<dbReference type="EMBL" id="LRRQ01000156">
    <property type="protein sequence ID" value="OAM87850.1"/>
    <property type="molecule type" value="Genomic_DNA"/>
</dbReference>
<dbReference type="Gene3D" id="3.40.50.300">
    <property type="entry name" value="P-loop containing nucleotide triphosphate hydrolases"/>
    <property type="match status" value="1"/>
</dbReference>
<evidence type="ECO:0000256" key="5">
    <source>
        <dbReference type="ARBA" id="ARBA00022741"/>
    </source>
</evidence>
<gene>
    <name evidence="10" type="ORF">AW736_20465</name>
</gene>
<keyword evidence="7 9" id="KW-0067">ATP-binding</keyword>
<comment type="catalytic activity">
    <reaction evidence="8 9">
        <text>D-gluconate + ATP = 6-phospho-D-gluconate + ADP + H(+)</text>
        <dbReference type="Rhea" id="RHEA:19433"/>
        <dbReference type="ChEBI" id="CHEBI:15378"/>
        <dbReference type="ChEBI" id="CHEBI:18391"/>
        <dbReference type="ChEBI" id="CHEBI:30616"/>
        <dbReference type="ChEBI" id="CHEBI:58759"/>
        <dbReference type="ChEBI" id="CHEBI:456216"/>
        <dbReference type="EC" id="2.7.1.12"/>
    </reaction>
</comment>